<reference evidence="1 2" key="1">
    <citation type="submission" date="2020-02" db="EMBL/GenBank/DDBJ databases">
        <authorList>
            <person name="Kim M.K."/>
        </authorList>
    </citation>
    <scope>NUCLEOTIDE SEQUENCE [LARGE SCALE GENOMIC DNA]</scope>
    <source>
        <strain evidence="1 2">17J57-3</strain>
    </source>
</reference>
<comment type="caution">
    <text evidence="1">The sequence shown here is derived from an EMBL/GenBank/DDBJ whole genome shotgun (WGS) entry which is preliminary data.</text>
</comment>
<organism evidence="1 2">
    <name type="scientific">Noviherbaspirillum galbum</name>
    <dbReference type="NCBI Taxonomy" id="2709383"/>
    <lineage>
        <taxon>Bacteria</taxon>
        <taxon>Pseudomonadati</taxon>
        <taxon>Pseudomonadota</taxon>
        <taxon>Betaproteobacteria</taxon>
        <taxon>Burkholderiales</taxon>
        <taxon>Oxalobacteraceae</taxon>
        <taxon>Noviherbaspirillum</taxon>
    </lineage>
</organism>
<sequence>MDRSSIFVALSHMEGPKVDSFTICELYAATVADIAEKISNDEMRRLLVVGAYLFSRERDSDEPGQIEFPMKHLMQ</sequence>
<dbReference type="RefSeq" id="WP_163960815.1">
    <property type="nucleotide sequence ID" value="NZ_JAAIVB010000012.1"/>
</dbReference>
<dbReference type="EMBL" id="JAAIVB010000012">
    <property type="protein sequence ID" value="NEX60320.1"/>
    <property type="molecule type" value="Genomic_DNA"/>
</dbReference>
<evidence type="ECO:0000313" key="1">
    <source>
        <dbReference type="EMBL" id="NEX60320.1"/>
    </source>
</evidence>
<gene>
    <name evidence="1" type="ORF">G3574_04440</name>
</gene>
<evidence type="ECO:0000313" key="2">
    <source>
        <dbReference type="Proteomes" id="UP000482155"/>
    </source>
</evidence>
<proteinExistence type="predicted"/>
<dbReference type="AlphaFoldDB" id="A0A6B3SI33"/>
<dbReference type="Proteomes" id="UP000482155">
    <property type="component" value="Unassembled WGS sequence"/>
</dbReference>
<accession>A0A6B3SI33</accession>
<protein>
    <submittedName>
        <fullName evidence="1">Uncharacterized protein</fullName>
    </submittedName>
</protein>
<keyword evidence="2" id="KW-1185">Reference proteome</keyword>
<name>A0A6B3SI33_9BURK</name>